<evidence type="ECO:0000256" key="2">
    <source>
        <dbReference type="ARBA" id="ARBA00022771"/>
    </source>
</evidence>
<dbReference type="PROSITE" id="PS01359">
    <property type="entry name" value="ZF_PHD_1"/>
    <property type="match status" value="1"/>
</dbReference>
<evidence type="ECO:0000256" key="4">
    <source>
        <dbReference type="PROSITE-ProRule" id="PRU00146"/>
    </source>
</evidence>
<dbReference type="OMA" id="PSPMAEC"/>
<feature type="compositionally biased region" description="Low complexity" evidence="5">
    <location>
        <begin position="774"/>
        <end position="783"/>
    </location>
</feature>
<dbReference type="Pfam" id="PF13831">
    <property type="entry name" value="PHD_2"/>
    <property type="match status" value="1"/>
</dbReference>
<name>A0A8J6C3D6_DIALT</name>
<dbReference type="OrthoDB" id="1020771at2759"/>
<keyword evidence="8" id="KW-1185">Reference proteome</keyword>
<accession>A0A8J6C3D6</accession>
<dbReference type="InterPro" id="IPR001965">
    <property type="entry name" value="Znf_PHD"/>
</dbReference>
<feature type="region of interest" description="Disordered" evidence="5">
    <location>
        <begin position="220"/>
        <end position="284"/>
    </location>
</feature>
<dbReference type="PANTHER" id="PTHR47025">
    <property type="entry name" value="AUTOIMMUNE REGULATOR"/>
    <property type="match status" value="1"/>
</dbReference>
<proteinExistence type="predicted"/>
<keyword evidence="2 4" id="KW-0863">Zinc-finger</keyword>
<dbReference type="GO" id="GO:0005634">
    <property type="term" value="C:nucleus"/>
    <property type="evidence" value="ECO:0007669"/>
    <property type="project" value="TreeGrafter"/>
</dbReference>
<evidence type="ECO:0000256" key="3">
    <source>
        <dbReference type="ARBA" id="ARBA00022833"/>
    </source>
</evidence>
<dbReference type="PROSITE" id="PS50016">
    <property type="entry name" value="ZF_PHD_2"/>
    <property type="match status" value="1"/>
</dbReference>
<feature type="compositionally biased region" description="Basic and acidic residues" evidence="5">
    <location>
        <begin position="221"/>
        <end position="231"/>
    </location>
</feature>
<feature type="compositionally biased region" description="Low complexity" evidence="5">
    <location>
        <begin position="232"/>
        <end position="273"/>
    </location>
</feature>
<dbReference type="InterPro" id="IPR019787">
    <property type="entry name" value="Znf_PHD-finger"/>
</dbReference>
<dbReference type="GO" id="GO:0003682">
    <property type="term" value="F:chromatin binding"/>
    <property type="evidence" value="ECO:0007669"/>
    <property type="project" value="TreeGrafter"/>
</dbReference>
<dbReference type="GO" id="GO:0000977">
    <property type="term" value="F:RNA polymerase II transcription regulatory region sequence-specific DNA binding"/>
    <property type="evidence" value="ECO:0007669"/>
    <property type="project" value="TreeGrafter"/>
</dbReference>
<organism evidence="7 8">
    <name type="scientific">Diacronema lutheri</name>
    <name type="common">Unicellular marine alga</name>
    <name type="synonym">Monochrysis lutheri</name>
    <dbReference type="NCBI Taxonomy" id="2081491"/>
    <lineage>
        <taxon>Eukaryota</taxon>
        <taxon>Haptista</taxon>
        <taxon>Haptophyta</taxon>
        <taxon>Pavlovophyceae</taxon>
        <taxon>Pavlovales</taxon>
        <taxon>Pavlovaceae</taxon>
        <taxon>Diacronema</taxon>
    </lineage>
</organism>
<feature type="region of interest" description="Disordered" evidence="5">
    <location>
        <begin position="661"/>
        <end position="685"/>
    </location>
</feature>
<dbReference type="AlphaFoldDB" id="A0A8J6C3D6"/>
<protein>
    <recommendedName>
        <fullName evidence="6">PHD-type domain-containing protein</fullName>
    </recommendedName>
</protein>
<gene>
    <name evidence="7" type="ORF">KFE25_005745</name>
</gene>
<dbReference type="PANTHER" id="PTHR47025:SF2">
    <property type="entry name" value="AUTOIMMUNE REGULATOR"/>
    <property type="match status" value="1"/>
</dbReference>
<dbReference type="SMART" id="SM00249">
    <property type="entry name" value="PHD"/>
    <property type="match status" value="1"/>
</dbReference>
<feature type="compositionally biased region" description="Low complexity" evidence="5">
    <location>
        <begin position="342"/>
        <end position="359"/>
    </location>
</feature>
<evidence type="ECO:0000256" key="5">
    <source>
        <dbReference type="SAM" id="MobiDB-lite"/>
    </source>
</evidence>
<dbReference type="EMBL" id="JAGTXO010000043">
    <property type="protein sequence ID" value="KAG8459234.1"/>
    <property type="molecule type" value="Genomic_DNA"/>
</dbReference>
<feature type="region of interest" description="Disordered" evidence="5">
    <location>
        <begin position="587"/>
        <end position="628"/>
    </location>
</feature>
<dbReference type="GO" id="GO:0042393">
    <property type="term" value="F:histone binding"/>
    <property type="evidence" value="ECO:0007669"/>
    <property type="project" value="TreeGrafter"/>
</dbReference>
<comment type="caution">
    <text evidence="7">The sequence shown here is derived from an EMBL/GenBank/DDBJ whole genome shotgun (WGS) entry which is preliminary data.</text>
</comment>
<keyword evidence="1" id="KW-0479">Metal-binding</keyword>
<sequence length="958" mass="96952">MEPARAALAHHARNKSARPTRVAVHDAKQLRPPLGTIAMRASYVTPDGLRPVAANACIHCADGSCIACRFLGRRTAPRLARDAHASERRALAVPPFDGIGAPGATRAAPAAPGARPPVQLDANIARAIDAGRLRVVIKPPRQPARDLAPPVGRVAGRAPAARSAAPDACATDHAFVRVRVRPPAGLVRPTLVVGGGGSAVGAPRADRGVADDSVLGARAVADGRARGRSGPDGRAGPSGRGSSSCLAAGKSATARRGARARNGGTSDRSNAASREADDAADDSGNRAELALASDGGEEGDDDDVDAALRTARRRAARADRARSALRRVRRISASDESDASDASDAAASGASDASMSDADGASDRRRARVGRGASAGARERGRPVATAAGACAGEPLSPASPGAAALRALWAELDEAFFAPADGGTLDALCACVLEPCSLLSRLGSAHPELARAAAVPLSGARGQPPPSAPPVVAEALLAAEEDAALEMRALPAERATAPSSQTAGAEDVRLRLHCDVLLRARASEAAGASSRTLRAAEPSPMAECGWAEPSPMAECGWAEPSPMAECGWVSGASGFVARFRLAPAPAMPPPRARARSTAPAASGCAPRGGRAPSEQRAAPAAADAGAGGAPCALGDGAAPLDGALRVWAASDLPLPPAPAPLAPAPVRGASAAAPPPPPADAQPPRAWWPLVSYEALDEVTSVHDRDRGNKELPLTDRGLKRWMADVGKRSLDVELALLCGLRDETAAINRHTAAALHARLSAELEAGAESVVGAHGASARAEGGAGGSAERGDGERTPAPLGAGGGQSAARARLAAARLRTREGAALAACLEAQLGRYLASAARRARGGRLRRSGHPLGKLRAEAGPGAGPGAGPAFCKDEPEHDSLCAACNDGGLLVCCDGCTSAFHASCAGLSAPPSEAETWYCDLCQGELEREEALRRKYAHMAPAFAAVSRSP</sequence>
<dbReference type="Gene3D" id="3.30.40.10">
    <property type="entry name" value="Zinc/RING finger domain, C3HC4 (zinc finger)"/>
    <property type="match status" value="1"/>
</dbReference>
<dbReference type="SUPFAM" id="SSF57903">
    <property type="entry name" value="FYVE/PHD zinc finger"/>
    <property type="match status" value="1"/>
</dbReference>
<keyword evidence="3" id="KW-0862">Zinc</keyword>
<evidence type="ECO:0000256" key="1">
    <source>
        <dbReference type="ARBA" id="ARBA00022723"/>
    </source>
</evidence>
<dbReference type="Proteomes" id="UP000751190">
    <property type="component" value="Unassembled WGS sequence"/>
</dbReference>
<evidence type="ECO:0000313" key="7">
    <source>
        <dbReference type="EMBL" id="KAG8459234.1"/>
    </source>
</evidence>
<reference evidence="7" key="1">
    <citation type="submission" date="2021-05" db="EMBL/GenBank/DDBJ databases">
        <title>The genome of the haptophyte Pavlova lutheri (Diacronema luteri, Pavlovales) - a model for lipid biosynthesis in eukaryotic algae.</title>
        <authorList>
            <person name="Hulatt C.J."/>
            <person name="Posewitz M.C."/>
        </authorList>
    </citation>
    <scope>NUCLEOTIDE SEQUENCE</scope>
    <source>
        <strain evidence="7">NIVA-4/92</strain>
    </source>
</reference>
<evidence type="ECO:0000313" key="8">
    <source>
        <dbReference type="Proteomes" id="UP000751190"/>
    </source>
</evidence>
<dbReference type="InterPro" id="IPR019786">
    <property type="entry name" value="Zinc_finger_PHD-type_CS"/>
</dbReference>
<feature type="region of interest" description="Disordered" evidence="5">
    <location>
        <begin position="774"/>
        <end position="808"/>
    </location>
</feature>
<feature type="domain" description="PHD-type" evidence="6">
    <location>
        <begin position="886"/>
        <end position="933"/>
    </location>
</feature>
<dbReference type="GO" id="GO:0008270">
    <property type="term" value="F:zinc ion binding"/>
    <property type="evidence" value="ECO:0007669"/>
    <property type="project" value="UniProtKB-KW"/>
</dbReference>
<dbReference type="GO" id="GO:0045944">
    <property type="term" value="P:positive regulation of transcription by RNA polymerase II"/>
    <property type="evidence" value="ECO:0007669"/>
    <property type="project" value="TreeGrafter"/>
</dbReference>
<feature type="region of interest" description="Disordered" evidence="5">
    <location>
        <begin position="314"/>
        <end position="386"/>
    </location>
</feature>
<feature type="compositionally biased region" description="Low complexity" evidence="5">
    <location>
        <begin position="618"/>
        <end position="628"/>
    </location>
</feature>
<evidence type="ECO:0000259" key="6">
    <source>
        <dbReference type="PROSITE" id="PS50016"/>
    </source>
</evidence>
<dbReference type="InterPro" id="IPR011011">
    <property type="entry name" value="Znf_FYVE_PHD"/>
</dbReference>
<dbReference type="InterPro" id="IPR013083">
    <property type="entry name" value="Znf_RING/FYVE/PHD"/>
</dbReference>